<keyword evidence="3" id="KW-1185">Reference proteome</keyword>
<gene>
    <name evidence="2" type="ORF">GCM10023331_25620</name>
</gene>
<evidence type="ECO:0000313" key="3">
    <source>
        <dbReference type="Proteomes" id="UP001500298"/>
    </source>
</evidence>
<name>A0ABP9DGP9_9BACT</name>
<dbReference type="Gene3D" id="3.30.565.10">
    <property type="entry name" value="Histidine kinase-like ATPase, C-terminal domain"/>
    <property type="match status" value="1"/>
</dbReference>
<keyword evidence="1" id="KW-0812">Transmembrane</keyword>
<protein>
    <recommendedName>
        <fullName evidence="4">HAMP domain-containing protein</fullName>
    </recommendedName>
</protein>
<organism evidence="2 3">
    <name type="scientific">Algivirga pacifica</name>
    <dbReference type="NCBI Taxonomy" id="1162670"/>
    <lineage>
        <taxon>Bacteria</taxon>
        <taxon>Pseudomonadati</taxon>
        <taxon>Bacteroidota</taxon>
        <taxon>Cytophagia</taxon>
        <taxon>Cytophagales</taxon>
        <taxon>Flammeovirgaceae</taxon>
        <taxon>Algivirga</taxon>
    </lineage>
</organism>
<dbReference type="Proteomes" id="UP001500298">
    <property type="component" value="Unassembled WGS sequence"/>
</dbReference>
<evidence type="ECO:0000313" key="2">
    <source>
        <dbReference type="EMBL" id="GAA4839327.1"/>
    </source>
</evidence>
<evidence type="ECO:0000256" key="1">
    <source>
        <dbReference type="SAM" id="Phobius"/>
    </source>
</evidence>
<feature type="transmembrane region" description="Helical" evidence="1">
    <location>
        <begin position="254"/>
        <end position="274"/>
    </location>
</feature>
<dbReference type="Gene3D" id="6.10.340.10">
    <property type="match status" value="1"/>
</dbReference>
<sequence>MLISYLSFYFYQRESDEIEEAVLTVGQLELDLLYFLQSNHQVLEQLSTQEELSQRTIQDYYEKLDTYHDHLRNKVNYLRGNDLEVLKEESRNIVMIDSLLAEQQLLLQEITALLSSKVRKDKGTYARLRLARYQVFGAPEMSRYSDQVYQLFTLEQSYLQYSSPNAVKKYSQKVRTLMQQLKKDYQERYFEQIEGYAAIFDQLVLTDIQLGSRNKNGSLLFVLASLEENIQGEFNVLKTQTIQKAKDKLSEVRSVYVFLLGVSVLLSFLLFLFLRNGITNPLILLNEQLSRDVYEGVSLQRSINVDTNLREVIELSENINRLKEGFIKQLEKENHHLESQELKAKHFQLSNERLLEDRRRMEKAIQVRSAFSDYFGRELEGLLHQYIQRLQSKEEGMEESDSLWSDLRSLKNIVGNLLLLVKAEGGVLSPDQHHVELQQVLEDVVSTCEESFKAKGVRLVVAPTQLYVQADEAVLKFIYQQFLLGVLYSAQESGGLVTLKSIEEIGMGEVTVEIKVTNMMIRQKILDQYLTECDTSILTNDQREIVLGTFLSRVFIEQLRGKVWIENSSEKMLSVYISLPVF</sequence>
<reference evidence="3" key="1">
    <citation type="journal article" date="2019" name="Int. J. Syst. Evol. Microbiol.">
        <title>The Global Catalogue of Microorganisms (GCM) 10K type strain sequencing project: providing services to taxonomists for standard genome sequencing and annotation.</title>
        <authorList>
            <consortium name="The Broad Institute Genomics Platform"/>
            <consortium name="The Broad Institute Genome Sequencing Center for Infectious Disease"/>
            <person name="Wu L."/>
            <person name="Ma J."/>
        </authorList>
    </citation>
    <scope>NUCLEOTIDE SEQUENCE [LARGE SCALE GENOMIC DNA]</scope>
    <source>
        <strain evidence="3">JCM 18326</strain>
    </source>
</reference>
<accession>A0ABP9DGP9</accession>
<dbReference type="InterPro" id="IPR036890">
    <property type="entry name" value="HATPase_C_sf"/>
</dbReference>
<dbReference type="RefSeq" id="WP_345372396.1">
    <property type="nucleotide sequence ID" value="NZ_BAABJX010000038.1"/>
</dbReference>
<dbReference type="EMBL" id="BAABJX010000038">
    <property type="protein sequence ID" value="GAA4839327.1"/>
    <property type="molecule type" value="Genomic_DNA"/>
</dbReference>
<keyword evidence="1" id="KW-0472">Membrane</keyword>
<proteinExistence type="predicted"/>
<comment type="caution">
    <text evidence="2">The sequence shown here is derived from an EMBL/GenBank/DDBJ whole genome shotgun (WGS) entry which is preliminary data.</text>
</comment>
<keyword evidence="1" id="KW-1133">Transmembrane helix</keyword>
<evidence type="ECO:0008006" key="4">
    <source>
        <dbReference type="Google" id="ProtNLM"/>
    </source>
</evidence>